<feature type="domain" description="IclR-ED" evidence="5">
    <location>
        <begin position="65"/>
        <end position="246"/>
    </location>
</feature>
<dbReference type="PROSITE" id="PS51078">
    <property type="entry name" value="ICLR_ED"/>
    <property type="match status" value="1"/>
</dbReference>
<evidence type="ECO:0000313" key="7">
    <source>
        <dbReference type="Proteomes" id="UP000571084"/>
    </source>
</evidence>
<protein>
    <submittedName>
        <fullName evidence="6">DNA-binding IclR family transcriptional regulator</fullName>
    </submittedName>
</protein>
<organism evidence="6 7">
    <name type="scientific">Glaciimonas immobilis</name>
    <dbReference type="NCBI Taxonomy" id="728004"/>
    <lineage>
        <taxon>Bacteria</taxon>
        <taxon>Pseudomonadati</taxon>
        <taxon>Pseudomonadota</taxon>
        <taxon>Betaproteobacteria</taxon>
        <taxon>Burkholderiales</taxon>
        <taxon>Oxalobacteraceae</taxon>
        <taxon>Glaciimonas</taxon>
    </lineage>
</organism>
<dbReference type="GO" id="GO:0003677">
    <property type="term" value="F:DNA binding"/>
    <property type="evidence" value="ECO:0007669"/>
    <property type="project" value="UniProtKB-KW"/>
</dbReference>
<dbReference type="EMBL" id="JACHHQ010000006">
    <property type="protein sequence ID" value="MBB5201150.1"/>
    <property type="molecule type" value="Genomic_DNA"/>
</dbReference>
<dbReference type="PANTHER" id="PTHR30136:SF35">
    <property type="entry name" value="HTH-TYPE TRANSCRIPTIONAL REGULATOR RV1719"/>
    <property type="match status" value="1"/>
</dbReference>
<sequence>MSPDRYLRTFDVLDLLVRFKEGLRLTEIKEALGLPVSSVHNMLQTMVAAEVLTVTEDLRYSIGPRVVGIALSTVASLDVRPLARRHLQDLAKIIGDDVYLGMHMGQRVFYVDRCMGTQRISLDIRLGERLSLHCTATGKLFAANDERLASRALAGPLKKLTANTITDVHALEAEYQRIRTQGYAKSEEEAVDGVIGYAIPIRHANGDVAAAIHVSVIGRRATKPHEHKLLEAARTCAEQVERSLGHYKSSPALSVVAG</sequence>
<dbReference type="GO" id="GO:0045892">
    <property type="term" value="P:negative regulation of DNA-templated transcription"/>
    <property type="evidence" value="ECO:0007669"/>
    <property type="project" value="TreeGrafter"/>
</dbReference>
<dbReference type="GO" id="GO:0003700">
    <property type="term" value="F:DNA-binding transcription factor activity"/>
    <property type="evidence" value="ECO:0007669"/>
    <property type="project" value="TreeGrafter"/>
</dbReference>
<dbReference type="InterPro" id="IPR005471">
    <property type="entry name" value="Tscrpt_reg_IclR_N"/>
</dbReference>
<evidence type="ECO:0000256" key="1">
    <source>
        <dbReference type="ARBA" id="ARBA00023015"/>
    </source>
</evidence>
<dbReference type="InterPro" id="IPR029016">
    <property type="entry name" value="GAF-like_dom_sf"/>
</dbReference>
<dbReference type="InterPro" id="IPR036388">
    <property type="entry name" value="WH-like_DNA-bd_sf"/>
</dbReference>
<evidence type="ECO:0000313" key="6">
    <source>
        <dbReference type="EMBL" id="MBB5201150.1"/>
    </source>
</evidence>
<dbReference type="InterPro" id="IPR014757">
    <property type="entry name" value="Tscrpt_reg_IclR_C"/>
</dbReference>
<dbReference type="Gene3D" id="1.10.10.10">
    <property type="entry name" value="Winged helix-like DNA-binding domain superfamily/Winged helix DNA-binding domain"/>
    <property type="match status" value="1"/>
</dbReference>
<dbReference type="InterPro" id="IPR050707">
    <property type="entry name" value="HTH_MetabolicPath_Reg"/>
</dbReference>
<keyword evidence="3" id="KW-0804">Transcription</keyword>
<dbReference type="InterPro" id="IPR036390">
    <property type="entry name" value="WH_DNA-bd_sf"/>
</dbReference>
<reference evidence="6 7" key="1">
    <citation type="submission" date="2020-08" db="EMBL/GenBank/DDBJ databases">
        <title>Genomic Encyclopedia of Type Strains, Phase IV (KMG-IV): sequencing the most valuable type-strain genomes for metagenomic binning, comparative biology and taxonomic classification.</title>
        <authorList>
            <person name="Goeker M."/>
        </authorList>
    </citation>
    <scope>NUCLEOTIDE SEQUENCE [LARGE SCALE GENOMIC DNA]</scope>
    <source>
        <strain evidence="6 7">DSM 23240</strain>
    </source>
</reference>
<accession>A0A840RXG8</accession>
<dbReference type="PANTHER" id="PTHR30136">
    <property type="entry name" value="HELIX-TURN-HELIX TRANSCRIPTIONAL REGULATOR, ICLR FAMILY"/>
    <property type="match status" value="1"/>
</dbReference>
<dbReference type="PROSITE" id="PS51077">
    <property type="entry name" value="HTH_ICLR"/>
    <property type="match status" value="1"/>
</dbReference>
<dbReference type="AlphaFoldDB" id="A0A840RXG8"/>
<dbReference type="SUPFAM" id="SSF46785">
    <property type="entry name" value="Winged helix' DNA-binding domain"/>
    <property type="match status" value="1"/>
</dbReference>
<evidence type="ECO:0000259" key="4">
    <source>
        <dbReference type="PROSITE" id="PS51077"/>
    </source>
</evidence>
<comment type="caution">
    <text evidence="6">The sequence shown here is derived from an EMBL/GenBank/DDBJ whole genome shotgun (WGS) entry which is preliminary data.</text>
</comment>
<dbReference type="RefSeq" id="WP_168056721.1">
    <property type="nucleotide sequence ID" value="NZ_JAAOZT010000012.1"/>
</dbReference>
<dbReference type="SUPFAM" id="SSF55781">
    <property type="entry name" value="GAF domain-like"/>
    <property type="match status" value="1"/>
</dbReference>
<keyword evidence="7" id="KW-1185">Reference proteome</keyword>
<gene>
    <name evidence="6" type="ORF">HNR39_002999</name>
</gene>
<keyword evidence="1" id="KW-0805">Transcription regulation</keyword>
<keyword evidence="2 6" id="KW-0238">DNA-binding</keyword>
<dbReference type="Pfam" id="PF09339">
    <property type="entry name" value="HTH_IclR"/>
    <property type="match status" value="1"/>
</dbReference>
<dbReference type="Proteomes" id="UP000571084">
    <property type="component" value="Unassembled WGS sequence"/>
</dbReference>
<evidence type="ECO:0000256" key="2">
    <source>
        <dbReference type="ARBA" id="ARBA00023125"/>
    </source>
</evidence>
<evidence type="ECO:0000256" key="3">
    <source>
        <dbReference type="ARBA" id="ARBA00023163"/>
    </source>
</evidence>
<dbReference type="SMART" id="SM00346">
    <property type="entry name" value="HTH_ICLR"/>
    <property type="match status" value="1"/>
</dbReference>
<proteinExistence type="predicted"/>
<dbReference type="Pfam" id="PF01614">
    <property type="entry name" value="IclR_C"/>
    <property type="match status" value="1"/>
</dbReference>
<feature type="domain" description="HTH iclR-type" evidence="4">
    <location>
        <begin position="3"/>
        <end position="64"/>
    </location>
</feature>
<dbReference type="Gene3D" id="3.30.450.40">
    <property type="match status" value="1"/>
</dbReference>
<evidence type="ECO:0000259" key="5">
    <source>
        <dbReference type="PROSITE" id="PS51078"/>
    </source>
</evidence>
<name>A0A840RXG8_9BURK</name>